<comment type="caution">
    <text evidence="1">The sequence shown here is derived from an EMBL/GenBank/DDBJ whole genome shotgun (WGS) entry which is preliminary data.</text>
</comment>
<dbReference type="Proteomes" id="UP001057402">
    <property type="component" value="Chromosome 2"/>
</dbReference>
<evidence type="ECO:0000313" key="1">
    <source>
        <dbReference type="EMBL" id="KAI4384939.1"/>
    </source>
</evidence>
<proteinExistence type="predicted"/>
<keyword evidence="2" id="KW-1185">Reference proteome</keyword>
<protein>
    <submittedName>
        <fullName evidence="1">Uncharacterized protein</fullName>
    </submittedName>
</protein>
<gene>
    <name evidence="1" type="ORF">MLD38_003023</name>
</gene>
<name>A0ACB9S1G9_9MYRT</name>
<dbReference type="EMBL" id="CM042881">
    <property type="protein sequence ID" value="KAI4384939.1"/>
    <property type="molecule type" value="Genomic_DNA"/>
</dbReference>
<accession>A0ACB9S1G9</accession>
<organism evidence="1 2">
    <name type="scientific">Melastoma candidum</name>
    <dbReference type="NCBI Taxonomy" id="119954"/>
    <lineage>
        <taxon>Eukaryota</taxon>
        <taxon>Viridiplantae</taxon>
        <taxon>Streptophyta</taxon>
        <taxon>Embryophyta</taxon>
        <taxon>Tracheophyta</taxon>
        <taxon>Spermatophyta</taxon>
        <taxon>Magnoliopsida</taxon>
        <taxon>eudicotyledons</taxon>
        <taxon>Gunneridae</taxon>
        <taxon>Pentapetalae</taxon>
        <taxon>rosids</taxon>
        <taxon>malvids</taxon>
        <taxon>Myrtales</taxon>
        <taxon>Melastomataceae</taxon>
        <taxon>Melastomatoideae</taxon>
        <taxon>Melastomateae</taxon>
        <taxon>Melastoma</taxon>
    </lineage>
</organism>
<reference evidence="2" key="1">
    <citation type="journal article" date="2023" name="Front. Plant Sci.">
        <title>Chromosomal-level genome assembly of Melastoma candidum provides insights into trichome evolution.</title>
        <authorList>
            <person name="Zhong Y."/>
            <person name="Wu W."/>
            <person name="Sun C."/>
            <person name="Zou P."/>
            <person name="Liu Y."/>
            <person name="Dai S."/>
            <person name="Zhou R."/>
        </authorList>
    </citation>
    <scope>NUCLEOTIDE SEQUENCE [LARGE SCALE GENOMIC DNA]</scope>
</reference>
<evidence type="ECO:0000313" key="2">
    <source>
        <dbReference type="Proteomes" id="UP001057402"/>
    </source>
</evidence>
<sequence length="388" mass="43784">MGLAGELMKSVFNKGRTDRNGRCGFRFRERRKWGRVRSSLCGDEFGLVPAEVDTTSLQPLSRESFNEEETCVAEENIPREKPNSISKLFREQDAAVVIQTAFRSFLARNQRKEEMVNEEDNRHLLLPIGRDWSPNVESVGTSLEVLSAYSVQLLSETAGTESPAREPSGRESIGTPSEKVQGVTLQQQDSSMVNQPKQKPRISVLRAKWDDSTVSSNVVEMRIKRRLEGMTRRERALAYAFSQQLRFCSRKRPEGEEADAAGMSEQSPADKSAEKPGESCLIWPGKKRRAVDRTRMLNSESENSGNWECSPTRRQPKIVGTNGTDVKKQRHSVQNCSSLRSLAALYHVEPPVTLAGDHCEGTKPWRIWDETRLHNKKDFGPRVSASNY</sequence>